<sequence>MTDLAADLRETFVQLADTLVDDFDLVEFLDLLAFRCVGLLGVRAAGLLLADARGTLTMVAASDEKTRLLELFQLRNSEGPCLDCYRGAEPVLCPDLTRASESWPKFSREAENAGFRSVYALPMRLREEVIGALSLFGTRPASLDRNGLRLAQALADVATIGILHHRSLQRQEIITAQLQTALNSRVTIEQAKGVLAERLRISVDDAFGVLRAYARSNNRKILAVAAGIIDRTVDIRP</sequence>
<reference evidence="6 7" key="1">
    <citation type="journal article" date="2013" name="Genome Announc.">
        <title>Draft Genome Sequence of Amycolatopsis decaplanina Strain DSM 44594T.</title>
        <authorList>
            <person name="Kaur N."/>
            <person name="Kumar S."/>
            <person name="Bala M."/>
            <person name="Raghava G.P."/>
            <person name="Mayilraj S."/>
        </authorList>
    </citation>
    <scope>NUCLEOTIDE SEQUENCE [LARGE SCALE GENOMIC DNA]</scope>
    <source>
        <strain evidence="6 7">DSM 44594</strain>
    </source>
</reference>
<accession>M2XZK1</accession>
<dbReference type="EMBL" id="AOHO01000069">
    <property type="protein sequence ID" value="EME54670.1"/>
    <property type="molecule type" value="Genomic_DNA"/>
</dbReference>
<proteinExistence type="predicted"/>
<evidence type="ECO:0000256" key="3">
    <source>
        <dbReference type="ARBA" id="ARBA00023015"/>
    </source>
</evidence>
<dbReference type="InterPro" id="IPR005561">
    <property type="entry name" value="ANTAR"/>
</dbReference>
<dbReference type="SUPFAM" id="SSF52172">
    <property type="entry name" value="CheY-like"/>
    <property type="match status" value="1"/>
</dbReference>
<dbReference type="AlphaFoldDB" id="M2XZK1"/>
<evidence type="ECO:0000259" key="5">
    <source>
        <dbReference type="PROSITE" id="PS50921"/>
    </source>
</evidence>
<evidence type="ECO:0000313" key="7">
    <source>
        <dbReference type="Proteomes" id="UP000054226"/>
    </source>
</evidence>
<dbReference type="Proteomes" id="UP000054226">
    <property type="component" value="Unassembled WGS sequence"/>
</dbReference>
<name>M2XZK1_9PSEU</name>
<dbReference type="OrthoDB" id="3683444at2"/>
<organism evidence="6 7">
    <name type="scientific">Amycolatopsis decaplanina DSM 44594</name>
    <dbReference type="NCBI Taxonomy" id="1284240"/>
    <lineage>
        <taxon>Bacteria</taxon>
        <taxon>Bacillati</taxon>
        <taxon>Actinomycetota</taxon>
        <taxon>Actinomycetes</taxon>
        <taxon>Pseudonocardiales</taxon>
        <taxon>Pseudonocardiaceae</taxon>
        <taxon>Amycolatopsis</taxon>
    </lineage>
</organism>
<dbReference type="PATRIC" id="fig|1284240.4.peg.5775"/>
<dbReference type="PIRSF" id="PIRSF036625">
    <property type="entry name" value="GAF_ANTAR"/>
    <property type="match status" value="1"/>
</dbReference>
<dbReference type="Pfam" id="PF13185">
    <property type="entry name" value="GAF_2"/>
    <property type="match status" value="1"/>
</dbReference>
<keyword evidence="3" id="KW-0805">Transcription regulation</keyword>
<dbReference type="SMART" id="SM01012">
    <property type="entry name" value="ANTAR"/>
    <property type="match status" value="1"/>
</dbReference>
<dbReference type="InterPro" id="IPR036388">
    <property type="entry name" value="WH-like_DNA-bd_sf"/>
</dbReference>
<dbReference type="RefSeq" id="WP_007033485.1">
    <property type="nucleotide sequence ID" value="NZ_AOHO01000069.1"/>
</dbReference>
<gene>
    <name evidence="6" type="ORF">H074_28358</name>
</gene>
<feature type="domain" description="ANTAR" evidence="5">
    <location>
        <begin position="168"/>
        <end position="229"/>
    </location>
</feature>
<dbReference type="InterPro" id="IPR012074">
    <property type="entry name" value="GAF_ANTAR"/>
</dbReference>
<keyword evidence="7" id="KW-1185">Reference proteome</keyword>
<dbReference type="Gene3D" id="1.10.10.10">
    <property type="entry name" value="Winged helix-like DNA-binding domain superfamily/Winged helix DNA-binding domain"/>
    <property type="match status" value="1"/>
</dbReference>
<evidence type="ECO:0000256" key="2">
    <source>
        <dbReference type="ARBA" id="ARBA00022777"/>
    </source>
</evidence>
<dbReference type="InterPro" id="IPR003018">
    <property type="entry name" value="GAF"/>
</dbReference>
<dbReference type="Gene3D" id="3.30.450.40">
    <property type="match status" value="1"/>
</dbReference>
<dbReference type="SUPFAM" id="SSF55781">
    <property type="entry name" value="GAF domain-like"/>
    <property type="match status" value="1"/>
</dbReference>
<evidence type="ECO:0000313" key="6">
    <source>
        <dbReference type="EMBL" id="EME54670.1"/>
    </source>
</evidence>
<dbReference type="Pfam" id="PF03861">
    <property type="entry name" value="ANTAR"/>
    <property type="match status" value="1"/>
</dbReference>
<evidence type="ECO:0000256" key="4">
    <source>
        <dbReference type="ARBA" id="ARBA00023163"/>
    </source>
</evidence>
<dbReference type="SMART" id="SM00065">
    <property type="entry name" value="GAF"/>
    <property type="match status" value="1"/>
</dbReference>
<dbReference type="GO" id="GO:0016301">
    <property type="term" value="F:kinase activity"/>
    <property type="evidence" value="ECO:0007669"/>
    <property type="project" value="UniProtKB-KW"/>
</dbReference>
<keyword evidence="1" id="KW-0808">Transferase</keyword>
<evidence type="ECO:0000256" key="1">
    <source>
        <dbReference type="ARBA" id="ARBA00022679"/>
    </source>
</evidence>
<comment type="caution">
    <text evidence="6">The sequence shown here is derived from an EMBL/GenBank/DDBJ whole genome shotgun (WGS) entry which is preliminary data.</text>
</comment>
<protein>
    <recommendedName>
        <fullName evidence="5">ANTAR domain-containing protein</fullName>
    </recommendedName>
</protein>
<dbReference type="PROSITE" id="PS50921">
    <property type="entry name" value="ANTAR"/>
    <property type="match status" value="1"/>
</dbReference>
<keyword evidence="4" id="KW-0804">Transcription</keyword>
<dbReference type="InterPro" id="IPR011006">
    <property type="entry name" value="CheY-like_superfamily"/>
</dbReference>
<dbReference type="InterPro" id="IPR029016">
    <property type="entry name" value="GAF-like_dom_sf"/>
</dbReference>
<dbReference type="GO" id="GO:0003723">
    <property type="term" value="F:RNA binding"/>
    <property type="evidence" value="ECO:0007669"/>
    <property type="project" value="InterPro"/>
</dbReference>
<keyword evidence="2" id="KW-0418">Kinase</keyword>